<comment type="caution">
    <text evidence="1">The sequence shown here is derived from an EMBL/GenBank/DDBJ whole genome shotgun (WGS) entry which is preliminary data.</text>
</comment>
<evidence type="ECO:0000313" key="2">
    <source>
        <dbReference type="Proteomes" id="UP000324800"/>
    </source>
</evidence>
<dbReference type="AlphaFoldDB" id="A0A5J4TPW7"/>
<reference evidence="1 2" key="1">
    <citation type="submission" date="2019-03" db="EMBL/GenBank/DDBJ databases">
        <title>Single cell metagenomics reveals metabolic interactions within the superorganism composed of flagellate Streblomastix strix and complex community of Bacteroidetes bacteria on its surface.</title>
        <authorList>
            <person name="Treitli S.C."/>
            <person name="Kolisko M."/>
            <person name="Husnik F."/>
            <person name="Keeling P."/>
            <person name="Hampl V."/>
        </authorList>
    </citation>
    <scope>NUCLEOTIDE SEQUENCE [LARGE SCALE GENOMIC DNA]</scope>
    <source>
        <strain evidence="1">ST1C</strain>
    </source>
</reference>
<protein>
    <submittedName>
        <fullName evidence="1">Uncharacterized protein</fullName>
    </submittedName>
</protein>
<organism evidence="1 2">
    <name type="scientific">Streblomastix strix</name>
    <dbReference type="NCBI Taxonomy" id="222440"/>
    <lineage>
        <taxon>Eukaryota</taxon>
        <taxon>Metamonada</taxon>
        <taxon>Preaxostyla</taxon>
        <taxon>Oxymonadida</taxon>
        <taxon>Streblomastigidae</taxon>
        <taxon>Streblomastix</taxon>
    </lineage>
</organism>
<sequence>GWNVYLYLNLSTMEDLFCWNARIEENRLIKVSLQTPKAILIIDVPYDV</sequence>
<gene>
    <name evidence="1" type="ORF">EZS28_043966</name>
</gene>
<accession>A0A5J4TPW7</accession>
<name>A0A5J4TPW7_9EUKA</name>
<feature type="non-terminal residue" evidence="1">
    <location>
        <position position="1"/>
    </location>
</feature>
<evidence type="ECO:0000313" key="1">
    <source>
        <dbReference type="EMBL" id="KAA6360506.1"/>
    </source>
</evidence>
<dbReference type="EMBL" id="SNRW01026850">
    <property type="protein sequence ID" value="KAA6360506.1"/>
    <property type="molecule type" value="Genomic_DNA"/>
</dbReference>
<dbReference type="Proteomes" id="UP000324800">
    <property type="component" value="Unassembled WGS sequence"/>
</dbReference>
<proteinExistence type="predicted"/>